<evidence type="ECO:0000313" key="3">
    <source>
        <dbReference type="Proteomes" id="UP000267027"/>
    </source>
</evidence>
<evidence type="ECO:0000256" key="1">
    <source>
        <dbReference type="SAM" id="SignalP"/>
    </source>
</evidence>
<reference evidence="2 3" key="2">
    <citation type="submission" date="2018-11" db="EMBL/GenBank/DDBJ databases">
        <authorList>
            <consortium name="Pathogen Informatics"/>
        </authorList>
    </citation>
    <scope>NUCLEOTIDE SEQUENCE [LARGE SCALE GENOMIC DNA]</scope>
    <source>
        <strain evidence="2 3">Costa Rica</strain>
    </source>
</reference>
<feature type="signal peptide" evidence="1">
    <location>
        <begin position="1"/>
        <end position="17"/>
    </location>
</feature>
<feature type="chain" id="PRO_5043130406" evidence="1">
    <location>
        <begin position="18"/>
        <end position="157"/>
    </location>
</feature>
<sequence length="157" mass="17795">MRIIIAIFICMPYCVISDPPGCWRSKIVVIKREYKDRIDKQKAAVNAMKDISGYLNSEISEDMVPKFQNYGYSYYSTFTTFAVVGVEAKSFDIRAKLEFSYVSSGNYVEYVRISFDENGISAIVRDKTATLPSPCKESEYLNSLIFPLNAEPSCANK</sequence>
<accession>A0A0R3Q0E7</accession>
<proteinExistence type="predicted"/>
<dbReference type="AlphaFoldDB" id="A0A0R3Q0E7"/>
<name>A0A0R3Q0E7_ANGCS</name>
<keyword evidence="3" id="KW-1185">Reference proteome</keyword>
<dbReference type="Proteomes" id="UP000267027">
    <property type="component" value="Unassembled WGS sequence"/>
</dbReference>
<protein>
    <submittedName>
        <fullName evidence="4">DUF4468 domain-containing protein</fullName>
    </submittedName>
</protein>
<dbReference type="EMBL" id="UYYA01005019">
    <property type="protein sequence ID" value="VDM63977.1"/>
    <property type="molecule type" value="Genomic_DNA"/>
</dbReference>
<evidence type="ECO:0000313" key="2">
    <source>
        <dbReference type="EMBL" id="VDM63977.1"/>
    </source>
</evidence>
<gene>
    <name evidence="2" type="ORF">ACOC_LOCUS12392</name>
</gene>
<reference evidence="4" key="1">
    <citation type="submission" date="2017-02" db="UniProtKB">
        <authorList>
            <consortium name="WormBaseParasite"/>
        </authorList>
    </citation>
    <scope>IDENTIFICATION</scope>
</reference>
<keyword evidence="1" id="KW-0732">Signal</keyword>
<evidence type="ECO:0000313" key="4">
    <source>
        <dbReference type="WBParaSite" id="ACOC_0001239101-mRNA-1"/>
    </source>
</evidence>
<dbReference type="WBParaSite" id="ACOC_0001239101-mRNA-1">
    <property type="protein sequence ID" value="ACOC_0001239101-mRNA-1"/>
    <property type="gene ID" value="ACOC_0001239101"/>
</dbReference>
<organism evidence="4">
    <name type="scientific">Angiostrongylus costaricensis</name>
    <name type="common">Nematode worm</name>
    <dbReference type="NCBI Taxonomy" id="334426"/>
    <lineage>
        <taxon>Eukaryota</taxon>
        <taxon>Metazoa</taxon>
        <taxon>Ecdysozoa</taxon>
        <taxon>Nematoda</taxon>
        <taxon>Chromadorea</taxon>
        <taxon>Rhabditida</taxon>
        <taxon>Rhabditina</taxon>
        <taxon>Rhabditomorpha</taxon>
        <taxon>Strongyloidea</taxon>
        <taxon>Metastrongylidae</taxon>
        <taxon>Angiostrongylus</taxon>
    </lineage>
</organism>